<dbReference type="RefSeq" id="WP_102698062.1">
    <property type="nucleotide sequence ID" value="NZ_PNGJ01000011.1"/>
</dbReference>
<sequence>MSKEKTQVPYHSFDDLQQKVDRQVEEIEKVVSGQDHQASEHHEKKPCCWGSCWLMGWIVKKRRKSKSRDKP</sequence>
<evidence type="ECO:0000313" key="1">
    <source>
        <dbReference type="EMBL" id="PMC23053.1"/>
    </source>
</evidence>
<reference evidence="1 2" key="1">
    <citation type="submission" date="2017-09" db="EMBL/GenBank/DDBJ databases">
        <title>Bacterial strain isolated from the female urinary microbiota.</title>
        <authorList>
            <person name="Thomas-White K."/>
            <person name="Kumar N."/>
            <person name="Forster S."/>
            <person name="Putonti C."/>
            <person name="Lawley T."/>
            <person name="Wolfe A.J."/>
        </authorList>
    </citation>
    <scope>NUCLEOTIDE SEQUENCE [LARGE SCALE GENOMIC DNA]</scope>
    <source>
        <strain evidence="1 2">UMB0536</strain>
    </source>
</reference>
<accession>A0A2N6QNF4</accession>
<organism evidence="1 2">
    <name type="scientific">Hoylesella buccalis</name>
    <dbReference type="NCBI Taxonomy" id="28127"/>
    <lineage>
        <taxon>Bacteria</taxon>
        <taxon>Pseudomonadati</taxon>
        <taxon>Bacteroidota</taxon>
        <taxon>Bacteroidia</taxon>
        <taxon>Bacteroidales</taxon>
        <taxon>Prevotellaceae</taxon>
        <taxon>Hoylesella</taxon>
    </lineage>
</organism>
<dbReference type="AlphaFoldDB" id="A0A2N6QNF4"/>
<name>A0A2N6QNF4_9BACT</name>
<evidence type="ECO:0000313" key="2">
    <source>
        <dbReference type="Proteomes" id="UP000235564"/>
    </source>
</evidence>
<proteinExistence type="predicted"/>
<gene>
    <name evidence="1" type="ORF">CJ231_11420</name>
</gene>
<comment type="caution">
    <text evidence="1">The sequence shown here is derived from an EMBL/GenBank/DDBJ whole genome shotgun (WGS) entry which is preliminary data.</text>
</comment>
<dbReference type="Proteomes" id="UP000235564">
    <property type="component" value="Unassembled WGS sequence"/>
</dbReference>
<protein>
    <submittedName>
        <fullName evidence="1">Uncharacterized protein</fullName>
    </submittedName>
</protein>
<dbReference type="EMBL" id="PNGJ01000011">
    <property type="protein sequence ID" value="PMC23053.1"/>
    <property type="molecule type" value="Genomic_DNA"/>
</dbReference>